<dbReference type="CTD" id="284359"/>
<evidence type="ECO:0000256" key="1">
    <source>
        <dbReference type="SAM" id="SignalP"/>
    </source>
</evidence>
<dbReference type="GO" id="GO:0035036">
    <property type="term" value="P:sperm-egg recognition"/>
    <property type="evidence" value="ECO:0007669"/>
    <property type="project" value="InterPro"/>
</dbReference>
<dbReference type="GO" id="GO:0005886">
    <property type="term" value="C:plasma membrane"/>
    <property type="evidence" value="ECO:0007669"/>
    <property type="project" value="TreeGrafter"/>
</dbReference>
<feature type="chain" id="PRO_5017967398" evidence="1">
    <location>
        <begin position="30"/>
        <end position="151"/>
    </location>
</feature>
<dbReference type="AlphaFoldDB" id="A0A3Q0GVU8"/>
<sequence>MTTPGPCPQGRTNFCLLLTLSFFAVYCLNKCGQLLQLLTDCKTCKTDIHTCSKDVHCGDRKLEVEEDEDLILDCALTWHHVSYGIKNYIFYRVWGHTEQHIVSGPDPFLVRKEVTVNDSGSYRCEMRDAKNMLCSQMQFQVTGEGGPDSCD</sequence>
<feature type="domain" description="Izumo protein immunoglobulin" evidence="2">
    <location>
        <begin position="60"/>
        <end position="142"/>
    </location>
</feature>
<dbReference type="InterPro" id="IPR032699">
    <property type="entry name" value="Izumo-Ig"/>
</dbReference>
<feature type="signal peptide" evidence="1">
    <location>
        <begin position="1"/>
        <end position="29"/>
    </location>
</feature>
<dbReference type="GeneID" id="112550794"/>
<dbReference type="SUPFAM" id="SSF48726">
    <property type="entry name" value="Immunoglobulin"/>
    <property type="match status" value="1"/>
</dbReference>
<dbReference type="InterPro" id="IPR013783">
    <property type="entry name" value="Ig-like_fold"/>
</dbReference>
<dbReference type="PANTHER" id="PTHR35540:SF1">
    <property type="entry name" value="IZUMO SPERM-EGG FUSION PROTEIN 1"/>
    <property type="match status" value="1"/>
</dbReference>
<gene>
    <name evidence="4" type="primary">IZUMO1</name>
</gene>
<dbReference type="GO" id="GO:0002080">
    <property type="term" value="C:acrosomal membrane"/>
    <property type="evidence" value="ECO:0007669"/>
    <property type="project" value="TreeGrafter"/>
</dbReference>
<organism evidence="3 4">
    <name type="scientific">Alligator sinensis</name>
    <name type="common">Chinese alligator</name>
    <dbReference type="NCBI Taxonomy" id="38654"/>
    <lineage>
        <taxon>Eukaryota</taxon>
        <taxon>Metazoa</taxon>
        <taxon>Chordata</taxon>
        <taxon>Craniata</taxon>
        <taxon>Vertebrata</taxon>
        <taxon>Euteleostomi</taxon>
        <taxon>Archelosauria</taxon>
        <taxon>Archosauria</taxon>
        <taxon>Crocodylia</taxon>
        <taxon>Alligatoridae</taxon>
        <taxon>Alligatorinae</taxon>
        <taxon>Alligator</taxon>
    </lineage>
</organism>
<dbReference type="InParanoid" id="A0A3Q0GVU8"/>
<evidence type="ECO:0000313" key="3">
    <source>
        <dbReference type="Proteomes" id="UP000189705"/>
    </source>
</evidence>
<dbReference type="GO" id="GO:0007342">
    <property type="term" value="P:fusion of sperm to egg plasma membrane involved in single fertilization"/>
    <property type="evidence" value="ECO:0007669"/>
    <property type="project" value="InterPro"/>
</dbReference>
<evidence type="ECO:0000313" key="4">
    <source>
        <dbReference type="RefSeq" id="XP_025063567.1"/>
    </source>
</evidence>
<dbReference type="Proteomes" id="UP000189705">
    <property type="component" value="Unplaced"/>
</dbReference>
<dbReference type="Gene3D" id="2.60.40.10">
    <property type="entry name" value="Immunoglobulins"/>
    <property type="match status" value="1"/>
</dbReference>
<dbReference type="GO" id="GO:0005102">
    <property type="term" value="F:signaling receptor binding"/>
    <property type="evidence" value="ECO:0007669"/>
    <property type="project" value="InterPro"/>
</dbReference>
<reference evidence="4" key="1">
    <citation type="submission" date="2025-08" db="UniProtKB">
        <authorList>
            <consortium name="RefSeq"/>
        </authorList>
    </citation>
    <scope>IDENTIFICATION</scope>
</reference>
<proteinExistence type="predicted"/>
<keyword evidence="1" id="KW-0732">Signal</keyword>
<evidence type="ECO:0000259" key="2">
    <source>
        <dbReference type="Pfam" id="PF16706"/>
    </source>
</evidence>
<dbReference type="GO" id="GO:0086080">
    <property type="term" value="F:protein binding involved in heterotypic cell-cell adhesion"/>
    <property type="evidence" value="ECO:0007669"/>
    <property type="project" value="TreeGrafter"/>
</dbReference>
<dbReference type="Pfam" id="PF16706">
    <property type="entry name" value="Izumo-Ig"/>
    <property type="match status" value="1"/>
</dbReference>
<dbReference type="InterPro" id="IPR032700">
    <property type="entry name" value="IZUMO1"/>
</dbReference>
<dbReference type="InterPro" id="IPR036179">
    <property type="entry name" value="Ig-like_dom_sf"/>
</dbReference>
<dbReference type="KEGG" id="asn:112550794"/>
<protein>
    <submittedName>
        <fullName evidence="4">Izumo sperm-egg fusion protein 1 isoform X1</fullName>
    </submittedName>
</protein>
<accession>A0A3Q0GVU8</accession>
<dbReference type="RefSeq" id="XP_025063567.1">
    <property type="nucleotide sequence ID" value="XM_025207782.1"/>
</dbReference>
<keyword evidence="3" id="KW-1185">Reference proteome</keyword>
<dbReference type="STRING" id="38654.A0A3Q0GVU8"/>
<dbReference type="PANTHER" id="PTHR35540">
    <property type="entry name" value="IZUMO SPERM-EGG FUSION PROTEIN 1"/>
    <property type="match status" value="1"/>
</dbReference>
<name>A0A3Q0GVU8_ALLSI</name>